<feature type="compositionally biased region" description="Basic residues" evidence="1">
    <location>
        <begin position="128"/>
        <end position="146"/>
    </location>
</feature>
<sequence length="146" mass="16556">MSRSLKNTSERSFTIENAYHVDGCPTKFFHKDYTGRYQCKTPAQAASKAMTNLCTLKGVHGQCTFYIEMRETTQGSNHKIFSYHVNRVKYSTAIDAPGGARQYHNVVHKAKAPTEKCKGSHKSSGPMRSKRHSVRRLSAHKHTMKH</sequence>
<evidence type="ECO:0000256" key="1">
    <source>
        <dbReference type="SAM" id="MobiDB-lite"/>
    </source>
</evidence>
<protein>
    <submittedName>
        <fullName evidence="2">Uncharacterized protein</fullName>
    </submittedName>
</protein>
<name>A0A6C0HLP9_9ZZZZ</name>
<dbReference type="InterPro" id="IPR036620">
    <property type="entry name" value="MC1_sf"/>
</dbReference>
<evidence type="ECO:0000313" key="2">
    <source>
        <dbReference type="EMBL" id="QHT81300.1"/>
    </source>
</evidence>
<organism evidence="2">
    <name type="scientific">viral metagenome</name>
    <dbReference type="NCBI Taxonomy" id="1070528"/>
    <lineage>
        <taxon>unclassified sequences</taxon>
        <taxon>metagenomes</taxon>
        <taxon>organismal metagenomes</taxon>
    </lineage>
</organism>
<proteinExistence type="predicted"/>
<feature type="region of interest" description="Disordered" evidence="1">
    <location>
        <begin position="110"/>
        <end position="146"/>
    </location>
</feature>
<accession>A0A6C0HLP9</accession>
<dbReference type="EMBL" id="MN739980">
    <property type="protein sequence ID" value="QHT81300.1"/>
    <property type="molecule type" value="Genomic_DNA"/>
</dbReference>
<dbReference type="AlphaFoldDB" id="A0A6C0HLP9"/>
<dbReference type="GO" id="GO:0042262">
    <property type="term" value="P:DNA protection"/>
    <property type="evidence" value="ECO:0007669"/>
    <property type="project" value="InterPro"/>
</dbReference>
<reference evidence="2" key="1">
    <citation type="journal article" date="2020" name="Nature">
        <title>Giant virus diversity and host interactions through global metagenomics.</title>
        <authorList>
            <person name="Schulz F."/>
            <person name="Roux S."/>
            <person name="Paez-Espino D."/>
            <person name="Jungbluth S."/>
            <person name="Walsh D.A."/>
            <person name="Denef V.J."/>
            <person name="McMahon K.D."/>
            <person name="Konstantinidis K.T."/>
            <person name="Eloe-Fadrosh E.A."/>
            <person name="Kyrpides N.C."/>
            <person name="Woyke T."/>
        </authorList>
    </citation>
    <scope>NUCLEOTIDE SEQUENCE</scope>
    <source>
        <strain evidence="2">GVMAG-M-3300023184-13</strain>
    </source>
</reference>
<dbReference type="SUPFAM" id="SSF102875">
    <property type="entry name" value="Chromosomal protein MC1"/>
    <property type="match status" value="1"/>
</dbReference>